<keyword evidence="3 7" id="KW-0548">Nucleotidyltransferase</keyword>
<evidence type="ECO:0000256" key="7">
    <source>
        <dbReference type="RuleBase" id="RU000442"/>
    </source>
</evidence>
<dbReference type="GO" id="GO:0000166">
    <property type="term" value="F:nucleotide binding"/>
    <property type="evidence" value="ECO:0007669"/>
    <property type="project" value="InterPro"/>
</dbReference>
<dbReference type="PANTHER" id="PTHR10322">
    <property type="entry name" value="DNA POLYMERASE CATALYTIC SUBUNIT"/>
    <property type="match status" value="1"/>
</dbReference>
<keyword evidence="2 7" id="KW-0808">Transferase</keyword>
<dbReference type="Pfam" id="PF00136">
    <property type="entry name" value="DNA_pol_B"/>
    <property type="match status" value="1"/>
</dbReference>
<dbReference type="Gene3D" id="3.30.420.10">
    <property type="entry name" value="Ribonuclease H-like superfamily/Ribonuclease H"/>
    <property type="match status" value="1"/>
</dbReference>
<evidence type="ECO:0000313" key="10">
    <source>
        <dbReference type="EMBL" id="MBE6511916.1"/>
    </source>
</evidence>
<dbReference type="InterPro" id="IPR036397">
    <property type="entry name" value="RNaseH_sf"/>
</dbReference>
<evidence type="ECO:0000256" key="2">
    <source>
        <dbReference type="ARBA" id="ARBA00022679"/>
    </source>
</evidence>
<evidence type="ECO:0000256" key="6">
    <source>
        <dbReference type="ARBA" id="ARBA00049244"/>
    </source>
</evidence>
<dbReference type="EMBL" id="SUTG01000005">
    <property type="protein sequence ID" value="MBE6511916.1"/>
    <property type="molecule type" value="Genomic_DNA"/>
</dbReference>
<proteinExistence type="inferred from homology"/>
<evidence type="ECO:0000256" key="4">
    <source>
        <dbReference type="ARBA" id="ARBA00022932"/>
    </source>
</evidence>
<keyword evidence="4 7" id="KW-0239">DNA-directed DNA polymerase</keyword>
<evidence type="ECO:0000259" key="8">
    <source>
        <dbReference type="Pfam" id="PF00136"/>
    </source>
</evidence>
<dbReference type="GO" id="GO:0006261">
    <property type="term" value="P:DNA-templated DNA replication"/>
    <property type="evidence" value="ECO:0007669"/>
    <property type="project" value="TreeGrafter"/>
</dbReference>
<dbReference type="InterPro" id="IPR050240">
    <property type="entry name" value="DNA_pol_type-B"/>
</dbReference>
<dbReference type="Gene3D" id="3.90.1600.10">
    <property type="entry name" value="Palm domain of DNA polymerase"/>
    <property type="match status" value="1"/>
</dbReference>
<dbReference type="SUPFAM" id="SSF53098">
    <property type="entry name" value="Ribonuclease H-like"/>
    <property type="match status" value="1"/>
</dbReference>
<dbReference type="InterPro" id="IPR017964">
    <property type="entry name" value="DNA-dir_DNA_pol_B_CS"/>
</dbReference>
<dbReference type="PROSITE" id="PS00116">
    <property type="entry name" value="DNA_POLYMERASE_B"/>
    <property type="match status" value="1"/>
</dbReference>
<comment type="caution">
    <text evidence="10">The sequence shown here is derived from an EMBL/GenBank/DDBJ whole genome shotgun (WGS) entry which is preliminary data.</text>
</comment>
<evidence type="ECO:0000256" key="1">
    <source>
        <dbReference type="ARBA" id="ARBA00005755"/>
    </source>
</evidence>
<dbReference type="Gene3D" id="1.10.287.690">
    <property type="entry name" value="Helix hairpin bin"/>
    <property type="match status" value="1"/>
</dbReference>
<comment type="similarity">
    <text evidence="1 7">Belongs to the DNA polymerase type-B family.</text>
</comment>
<sequence>MVKRNIVLLDIDYITFEEKPVVRLFGKVKEDKSKDLIALDDSFVPYLYVLPSGDIEKCLEDINELKSNGDLEFAEIEKVLKKDFQVPTEFIKISFNHPQEVPKYRDAIWQLDSVKQLREHDIPFYRRYLIDNALVPMAELELEGELIDSFETIDVDDDNLEILKLTESPKTANTDFQEFRMMSFDLEVRNPHGMPDPNEDEIIMIGIDSNVGVRKVISTKGDEFENDPEMYFIEKVDSEKEMIEAFVKTVKENNIDIIIGYNSDVFDFPYLKDRAKLWGVDLDLGVDGSDIKFMRRGYNNAATFKGLLHVDLYLVMRRYMSLDRYTLERVYFEFFGEEKIDVPGERIYEFWDNGGMELKNLFKYSLDDVVSTLKIAQETLPLNLELTRIVCQPFVDVTRMTTGTQAEWYLVRKAYEVNEVVPNKPNMTMKNIKERGPNSGGYVKDPEIGLHENLVQFDFKSLYPTLIISKNISPDVLVNDNSSYNAKFEDFEDFETGYDEIDNLKEEEMSSAIDNDEEYYISPEHFFKFKKEPQGFIPSALEDILNERFAVKSRMKATDDPVLKKSLDVQQQALKRLANTMYGVYGFLRFRWYSFECAQAITAWGRQHIKKAMKEAEDYGFKAIYADTDGFYAKYVPEMKKE</sequence>
<evidence type="ECO:0000256" key="5">
    <source>
        <dbReference type="ARBA" id="ARBA00023125"/>
    </source>
</evidence>
<gene>
    <name evidence="10" type="ORF">E7Z75_02025</name>
</gene>
<dbReference type="Pfam" id="PF03104">
    <property type="entry name" value="DNA_pol_B_exo1"/>
    <property type="match status" value="1"/>
</dbReference>
<dbReference type="InterPro" id="IPR006172">
    <property type="entry name" value="DNA-dir_DNA_pol_B"/>
</dbReference>
<evidence type="ECO:0000313" key="11">
    <source>
        <dbReference type="Proteomes" id="UP000732619"/>
    </source>
</evidence>
<dbReference type="GO" id="GO:0003677">
    <property type="term" value="F:DNA binding"/>
    <property type="evidence" value="ECO:0007669"/>
    <property type="project" value="UniProtKB-KW"/>
</dbReference>
<dbReference type="InterPro" id="IPR006134">
    <property type="entry name" value="DNA-dir_DNA_pol_B_multi_dom"/>
</dbReference>
<dbReference type="GO" id="GO:0003887">
    <property type="term" value="F:DNA-directed DNA polymerase activity"/>
    <property type="evidence" value="ECO:0007669"/>
    <property type="project" value="UniProtKB-KW"/>
</dbReference>
<dbReference type="SMART" id="SM00486">
    <property type="entry name" value="POLBc"/>
    <property type="match status" value="1"/>
</dbReference>
<comment type="catalytic activity">
    <reaction evidence="6 7">
        <text>DNA(n) + a 2'-deoxyribonucleoside 5'-triphosphate = DNA(n+1) + diphosphate</text>
        <dbReference type="Rhea" id="RHEA:22508"/>
        <dbReference type="Rhea" id="RHEA-COMP:17339"/>
        <dbReference type="Rhea" id="RHEA-COMP:17340"/>
        <dbReference type="ChEBI" id="CHEBI:33019"/>
        <dbReference type="ChEBI" id="CHEBI:61560"/>
        <dbReference type="ChEBI" id="CHEBI:173112"/>
        <dbReference type="EC" id="2.7.7.7"/>
    </reaction>
</comment>
<evidence type="ECO:0000256" key="3">
    <source>
        <dbReference type="ARBA" id="ARBA00022695"/>
    </source>
</evidence>
<dbReference type="PRINTS" id="PR00106">
    <property type="entry name" value="DNAPOLB"/>
</dbReference>
<dbReference type="PANTHER" id="PTHR10322:SF23">
    <property type="entry name" value="DNA POLYMERASE DELTA CATALYTIC SUBUNIT"/>
    <property type="match status" value="1"/>
</dbReference>
<organism evidence="10 11">
    <name type="scientific">Methanobrevibacter olleyae</name>
    <dbReference type="NCBI Taxonomy" id="294671"/>
    <lineage>
        <taxon>Archaea</taxon>
        <taxon>Methanobacteriati</taxon>
        <taxon>Methanobacteriota</taxon>
        <taxon>Methanomada group</taxon>
        <taxon>Methanobacteria</taxon>
        <taxon>Methanobacteriales</taxon>
        <taxon>Methanobacteriaceae</taxon>
        <taxon>Methanobrevibacter</taxon>
    </lineage>
</organism>
<dbReference type="EC" id="2.7.7.7" evidence="7"/>
<dbReference type="SUPFAM" id="SSF56672">
    <property type="entry name" value="DNA/RNA polymerases"/>
    <property type="match status" value="1"/>
</dbReference>
<dbReference type="InterPro" id="IPR012337">
    <property type="entry name" value="RNaseH-like_sf"/>
</dbReference>
<dbReference type="InterPro" id="IPR043502">
    <property type="entry name" value="DNA/RNA_pol_sf"/>
</dbReference>
<dbReference type="Gene3D" id="3.30.342.10">
    <property type="entry name" value="DNA Polymerase, chain B, domain 1"/>
    <property type="match status" value="1"/>
</dbReference>
<dbReference type="InterPro" id="IPR006133">
    <property type="entry name" value="DNA-dir_DNA_pol_B_exonuc"/>
</dbReference>
<keyword evidence="5 7" id="KW-0238">DNA-binding</keyword>
<name>A0A8T3VVC6_METOL</name>
<feature type="domain" description="DNA-directed DNA polymerase family B exonuclease" evidence="9">
    <location>
        <begin position="117"/>
        <end position="330"/>
    </location>
</feature>
<dbReference type="InterPro" id="IPR023211">
    <property type="entry name" value="DNA_pol_palm_dom_sf"/>
</dbReference>
<protein>
    <recommendedName>
        <fullName evidence="7">DNA polymerase</fullName>
        <ecNumber evidence="7">2.7.7.7</ecNumber>
    </recommendedName>
</protein>
<dbReference type="Proteomes" id="UP000732619">
    <property type="component" value="Unassembled WGS sequence"/>
</dbReference>
<keyword evidence="7" id="KW-0235">DNA replication</keyword>
<accession>A0A8T3VVC6</accession>
<feature type="domain" description="DNA-directed DNA polymerase family B multifunctional" evidence="8">
    <location>
        <begin position="404"/>
        <end position="630"/>
    </location>
</feature>
<evidence type="ECO:0000259" key="9">
    <source>
        <dbReference type="Pfam" id="PF03104"/>
    </source>
</evidence>
<reference evidence="10" key="1">
    <citation type="submission" date="2019-04" db="EMBL/GenBank/DDBJ databases">
        <title>Evolution of Biomass-Degrading Anaerobic Consortia Revealed by Metagenomics.</title>
        <authorList>
            <person name="Peng X."/>
        </authorList>
    </citation>
    <scope>NUCLEOTIDE SEQUENCE</scope>
    <source>
        <strain evidence="10">SIG14</strain>
    </source>
</reference>
<dbReference type="AlphaFoldDB" id="A0A8T3VVC6"/>